<reference evidence="4" key="1">
    <citation type="submission" date="2014-05" db="EMBL/GenBank/DDBJ databases">
        <title>The transcriptome of the halophilic microalga Tetraselmis sp. GSL018 isolated from the Great Salt Lake, Utah.</title>
        <authorList>
            <person name="Jinkerson R.E."/>
            <person name="D'Adamo S."/>
            <person name="Posewitz M.C."/>
        </authorList>
    </citation>
    <scope>NUCLEOTIDE SEQUENCE</scope>
    <source>
        <strain evidence="4">GSL018</strain>
    </source>
</reference>
<feature type="compositionally biased region" description="Polar residues" evidence="2">
    <location>
        <begin position="23"/>
        <end position="33"/>
    </location>
</feature>
<dbReference type="AlphaFoldDB" id="A0A061QTT3"/>
<gene>
    <name evidence="4" type="ORF">TSPGSL018_25367</name>
</gene>
<dbReference type="GO" id="GO:0051087">
    <property type="term" value="F:protein-folding chaperone binding"/>
    <property type="evidence" value="ECO:0007669"/>
    <property type="project" value="InterPro"/>
</dbReference>
<accession>A0A061QTT3</accession>
<feature type="domain" description="Activator of Hsp90 ATPase AHSA1-like N-terminal" evidence="3">
    <location>
        <begin position="69"/>
        <end position="201"/>
    </location>
</feature>
<evidence type="ECO:0000256" key="1">
    <source>
        <dbReference type="ARBA" id="ARBA00006817"/>
    </source>
</evidence>
<organism evidence="4">
    <name type="scientific">Tetraselmis sp. GSL018</name>
    <dbReference type="NCBI Taxonomy" id="582737"/>
    <lineage>
        <taxon>Eukaryota</taxon>
        <taxon>Viridiplantae</taxon>
        <taxon>Chlorophyta</taxon>
        <taxon>core chlorophytes</taxon>
        <taxon>Chlorodendrophyceae</taxon>
        <taxon>Chlorodendrales</taxon>
        <taxon>Chlorodendraceae</taxon>
        <taxon>Tetraselmis</taxon>
    </lineage>
</organism>
<feature type="region of interest" description="Disordered" evidence="2">
    <location>
        <begin position="23"/>
        <end position="62"/>
    </location>
</feature>
<dbReference type="Pfam" id="PF09229">
    <property type="entry name" value="Aha1_N"/>
    <property type="match status" value="1"/>
</dbReference>
<comment type="similarity">
    <text evidence="1">Belongs to the AHA1 family.</text>
</comment>
<feature type="compositionally biased region" description="Basic and acidic residues" evidence="2">
    <location>
        <begin position="34"/>
        <end position="52"/>
    </location>
</feature>
<dbReference type="SMART" id="SM01000">
    <property type="entry name" value="Aha1_N"/>
    <property type="match status" value="1"/>
</dbReference>
<dbReference type="InterPro" id="IPR015310">
    <property type="entry name" value="AHSA1-like_N"/>
</dbReference>
<dbReference type="InterPro" id="IPR036338">
    <property type="entry name" value="Aha1"/>
</dbReference>
<feature type="region of interest" description="Disordered" evidence="2">
    <location>
        <begin position="194"/>
        <end position="225"/>
    </location>
</feature>
<dbReference type="EMBL" id="GBEZ01025342">
    <property type="protein sequence ID" value="JAC61736.1"/>
    <property type="molecule type" value="Transcribed_RNA"/>
</dbReference>
<evidence type="ECO:0000256" key="2">
    <source>
        <dbReference type="SAM" id="MobiDB-lite"/>
    </source>
</evidence>
<evidence type="ECO:0000313" key="4">
    <source>
        <dbReference type="EMBL" id="JAC61736.1"/>
    </source>
</evidence>
<sequence length="225" mass="24398">MTSKPKSKLEEQATAKGDLSYSSWASGVTTSDSPEGKKLSPAEAQAAHEMHKSASGSGSLWNAGQTFEERDISKWAKQELKQQLLGVRIDSGDIVATISSVTKVEGEAHIWVVRGKKRVGFEFHVDCDWSATVKRDGGPVQVSGTLSLPEVEPDELDELEVRDIKLKDSTKDTDDAEATQAALAAVRNEIPASIRERIPLRPQGEGPMSGPWRSVPLPERSIPSP</sequence>
<dbReference type="Gene3D" id="3.15.10.20">
    <property type="entry name" value="Activator of Hsp90 ATPase Aha1, N-terminal domain"/>
    <property type="match status" value="1"/>
</dbReference>
<name>A0A061QTT3_9CHLO</name>
<feature type="non-terminal residue" evidence="4">
    <location>
        <position position="225"/>
    </location>
</feature>
<proteinExistence type="inferred from homology"/>
<evidence type="ECO:0000259" key="3">
    <source>
        <dbReference type="SMART" id="SM01000"/>
    </source>
</evidence>
<dbReference type="PANTHER" id="PTHR13009">
    <property type="entry name" value="HEAT SHOCK PROTEIN 90 HSP90 CO-CHAPERONE AHA-1"/>
    <property type="match status" value="1"/>
</dbReference>
<dbReference type="SUPFAM" id="SSF103111">
    <property type="entry name" value="Activator of Hsp90 ATPase, Aha1"/>
    <property type="match status" value="1"/>
</dbReference>
<protein>
    <recommendedName>
        <fullName evidence="3">Activator of Hsp90 ATPase AHSA1-like N-terminal domain-containing protein</fullName>
    </recommendedName>
</protein>
<dbReference type="GO" id="GO:0001671">
    <property type="term" value="F:ATPase activator activity"/>
    <property type="evidence" value="ECO:0007669"/>
    <property type="project" value="InterPro"/>
</dbReference>